<keyword evidence="2" id="KW-1185">Reference proteome</keyword>
<gene>
    <name evidence="1" type="primary">Vigan.10G103200</name>
    <name evidence="1" type="ORF">VIGAN_10103200</name>
</gene>
<organism evidence="1 2">
    <name type="scientific">Vigna angularis var. angularis</name>
    <dbReference type="NCBI Taxonomy" id="157739"/>
    <lineage>
        <taxon>Eukaryota</taxon>
        <taxon>Viridiplantae</taxon>
        <taxon>Streptophyta</taxon>
        <taxon>Embryophyta</taxon>
        <taxon>Tracheophyta</taxon>
        <taxon>Spermatophyta</taxon>
        <taxon>Magnoliopsida</taxon>
        <taxon>eudicotyledons</taxon>
        <taxon>Gunneridae</taxon>
        <taxon>Pentapetalae</taxon>
        <taxon>rosids</taxon>
        <taxon>fabids</taxon>
        <taxon>Fabales</taxon>
        <taxon>Fabaceae</taxon>
        <taxon>Papilionoideae</taxon>
        <taxon>50 kb inversion clade</taxon>
        <taxon>NPAAA clade</taxon>
        <taxon>indigoferoid/millettioid clade</taxon>
        <taxon>Phaseoleae</taxon>
        <taxon>Vigna</taxon>
    </lineage>
</organism>
<dbReference type="AlphaFoldDB" id="A0A0S3T2X6"/>
<dbReference type="EMBL" id="AP015043">
    <property type="protein sequence ID" value="BAT99577.1"/>
    <property type="molecule type" value="Genomic_DNA"/>
</dbReference>
<evidence type="ECO:0000313" key="2">
    <source>
        <dbReference type="Proteomes" id="UP000291084"/>
    </source>
</evidence>
<dbReference type="Proteomes" id="UP000291084">
    <property type="component" value="Chromosome 10"/>
</dbReference>
<accession>A0A0S3T2X6</accession>
<proteinExistence type="predicted"/>
<name>A0A0S3T2X6_PHAAN</name>
<evidence type="ECO:0000313" key="1">
    <source>
        <dbReference type="EMBL" id="BAT99577.1"/>
    </source>
</evidence>
<reference evidence="1 2" key="1">
    <citation type="journal article" date="2015" name="Sci. Rep.">
        <title>The power of single molecule real-time sequencing technology in the de novo assembly of a eukaryotic genome.</title>
        <authorList>
            <person name="Sakai H."/>
            <person name="Naito K."/>
            <person name="Ogiso-Tanaka E."/>
            <person name="Takahashi Y."/>
            <person name="Iseki K."/>
            <person name="Muto C."/>
            <person name="Satou K."/>
            <person name="Teruya K."/>
            <person name="Shiroma A."/>
            <person name="Shimoji M."/>
            <person name="Hirano T."/>
            <person name="Itoh T."/>
            <person name="Kaga A."/>
            <person name="Tomooka N."/>
        </authorList>
    </citation>
    <scope>NUCLEOTIDE SEQUENCE [LARGE SCALE GENOMIC DNA]</scope>
    <source>
        <strain evidence="2">cv. Shumari</strain>
    </source>
</reference>
<protein>
    <submittedName>
        <fullName evidence="1">Uncharacterized protein</fullName>
    </submittedName>
</protein>
<sequence length="76" mass="8526">MREQHTWRFISSSSLHFITHPAKEGAAGPPIFIHVSSRASPRSSSLRKGVTSSCLHVPTISTRIRPIPREPRVREV</sequence>